<dbReference type="CDD" id="cd06222">
    <property type="entry name" value="RNase_H_like"/>
    <property type="match status" value="1"/>
</dbReference>
<proteinExistence type="predicted"/>
<dbReference type="OrthoDB" id="1879341at2759"/>
<feature type="compositionally biased region" description="Polar residues" evidence="6">
    <location>
        <begin position="374"/>
        <end position="384"/>
    </location>
</feature>
<feature type="compositionally biased region" description="Low complexity" evidence="6">
    <location>
        <begin position="306"/>
        <end position="317"/>
    </location>
</feature>
<dbReference type="InterPro" id="IPR002156">
    <property type="entry name" value="RNaseH_domain"/>
</dbReference>
<dbReference type="PANTHER" id="PTHR31429">
    <property type="entry name" value="WRKY TRANSCRIPTION FACTOR 36-RELATED"/>
    <property type="match status" value="1"/>
</dbReference>
<comment type="subcellular location">
    <subcellularLocation>
        <location evidence="1">Nucleus</location>
    </subcellularLocation>
</comment>
<sequence length="532" mass="59502">MVAASHALDLNLNLFHITDDDIPVDDSTVGNLSRISKENKKLKEMLTIVWDNYNTLQTKVKKVIQDKEVVESSPKKRKFDETVQQCLLKRPNEELPKSGIQRVYVQTDPSDKSLIVKDGYQWRKYGQKVTRDNPSPRAYYKCSFAPSCPVKKKVQRSLDDVGIVVVTYEGEHNHRSTKQEAAYALTNEYDISTSERMFNSPKARTTFNEVLVEQMAAYLSKDSNFTDKLAAAIYSKTLDANSGLELVSRARFKQSINRIHQESVDLRRVPSISRLKGFQGVDTTSEDQGKLMFGRAERYDKKGRGRNSSSGNGKGRNFSSQNKSNGSGQANNHNRMTDEVEAEDLEAENQHDADENQPVNTEQEDQIEAGNDPNPVTETQSIVRRSSRINDDVFHSVVSSDTTSMPKTNGISHESSHISAAIGIVARNCNGSLLQCLGEKCRSESVLAAELCAIRSDCILAATNGWNHAFIESNSLSAISLASTEDVPPLSLAALVSDIQYWKSQMNLQLYWLLVHVTLLLIKLQKLLTFLM</sequence>
<feature type="region of interest" description="Disordered" evidence="6">
    <location>
        <begin position="280"/>
        <end position="388"/>
    </location>
</feature>
<dbReference type="PROSITE" id="PS50811">
    <property type="entry name" value="WRKY"/>
    <property type="match status" value="1"/>
</dbReference>
<keyword evidence="2" id="KW-0805">Transcription regulation</keyword>
<dbReference type="InterPro" id="IPR044810">
    <property type="entry name" value="WRKY_plant"/>
</dbReference>
<comment type="caution">
    <text evidence="8">The sequence shown here is derived from an EMBL/GenBank/DDBJ whole genome shotgun (WGS) entry which is preliminary data.</text>
</comment>
<reference evidence="8 9" key="1">
    <citation type="journal article" date="2018" name="Mol. Plant">
        <title>The genome of Artemisia annua provides insight into the evolution of Asteraceae family and artemisinin biosynthesis.</title>
        <authorList>
            <person name="Shen Q."/>
            <person name="Zhang L."/>
            <person name="Liao Z."/>
            <person name="Wang S."/>
            <person name="Yan T."/>
            <person name="Shi P."/>
            <person name="Liu M."/>
            <person name="Fu X."/>
            <person name="Pan Q."/>
            <person name="Wang Y."/>
            <person name="Lv Z."/>
            <person name="Lu X."/>
            <person name="Zhang F."/>
            <person name="Jiang W."/>
            <person name="Ma Y."/>
            <person name="Chen M."/>
            <person name="Hao X."/>
            <person name="Li L."/>
            <person name="Tang Y."/>
            <person name="Lv G."/>
            <person name="Zhou Y."/>
            <person name="Sun X."/>
            <person name="Brodelius P.E."/>
            <person name="Rose J.K.C."/>
            <person name="Tang K."/>
        </authorList>
    </citation>
    <scope>NUCLEOTIDE SEQUENCE [LARGE SCALE GENOMIC DNA]</scope>
    <source>
        <strain evidence="9">cv. Huhao1</strain>
        <tissue evidence="8">Leaf</tissue>
    </source>
</reference>
<evidence type="ECO:0000313" key="9">
    <source>
        <dbReference type="Proteomes" id="UP000245207"/>
    </source>
</evidence>
<dbReference type="GO" id="GO:0004523">
    <property type="term" value="F:RNA-DNA hybrid ribonuclease activity"/>
    <property type="evidence" value="ECO:0007669"/>
    <property type="project" value="InterPro"/>
</dbReference>
<keyword evidence="5" id="KW-0539">Nucleus</keyword>
<evidence type="ECO:0000259" key="7">
    <source>
        <dbReference type="PROSITE" id="PS50811"/>
    </source>
</evidence>
<dbReference type="SUPFAM" id="SSF118290">
    <property type="entry name" value="WRKY DNA-binding domain"/>
    <property type="match status" value="1"/>
</dbReference>
<dbReference type="GO" id="GO:0043565">
    <property type="term" value="F:sequence-specific DNA binding"/>
    <property type="evidence" value="ECO:0007669"/>
    <property type="project" value="InterPro"/>
</dbReference>
<evidence type="ECO:0000256" key="6">
    <source>
        <dbReference type="SAM" id="MobiDB-lite"/>
    </source>
</evidence>
<evidence type="ECO:0000256" key="4">
    <source>
        <dbReference type="ARBA" id="ARBA00023163"/>
    </source>
</evidence>
<gene>
    <name evidence="8" type="ORF">CTI12_AA449040</name>
</gene>
<evidence type="ECO:0000256" key="5">
    <source>
        <dbReference type="ARBA" id="ARBA00023242"/>
    </source>
</evidence>
<evidence type="ECO:0000256" key="1">
    <source>
        <dbReference type="ARBA" id="ARBA00004123"/>
    </source>
</evidence>
<dbReference type="AlphaFoldDB" id="A0A2U1LV74"/>
<dbReference type="Pfam" id="PF03106">
    <property type="entry name" value="WRKY"/>
    <property type="match status" value="1"/>
</dbReference>
<dbReference type="GO" id="GO:0003700">
    <property type="term" value="F:DNA-binding transcription factor activity"/>
    <property type="evidence" value="ECO:0007669"/>
    <property type="project" value="InterPro"/>
</dbReference>
<dbReference type="PANTHER" id="PTHR31429:SF88">
    <property type="entry name" value="WRKY DOMAIN-CONTAINING PROTEIN-RELATED"/>
    <property type="match status" value="1"/>
</dbReference>
<dbReference type="InterPro" id="IPR044730">
    <property type="entry name" value="RNase_H-like_dom_plant"/>
</dbReference>
<evidence type="ECO:0000256" key="3">
    <source>
        <dbReference type="ARBA" id="ARBA00023125"/>
    </source>
</evidence>
<dbReference type="GO" id="GO:0005634">
    <property type="term" value="C:nucleus"/>
    <property type="evidence" value="ECO:0007669"/>
    <property type="project" value="UniProtKB-SubCell"/>
</dbReference>
<dbReference type="InterPro" id="IPR036576">
    <property type="entry name" value="WRKY_dom_sf"/>
</dbReference>
<keyword evidence="4" id="KW-0804">Transcription</keyword>
<dbReference type="Pfam" id="PF13456">
    <property type="entry name" value="RVT_3"/>
    <property type="match status" value="1"/>
</dbReference>
<dbReference type="STRING" id="35608.A0A2U1LV74"/>
<accession>A0A2U1LV74</accession>
<dbReference type="SMART" id="SM00774">
    <property type="entry name" value="WRKY"/>
    <property type="match status" value="1"/>
</dbReference>
<dbReference type="EMBL" id="PKPP01007621">
    <property type="protein sequence ID" value="PWA52888.1"/>
    <property type="molecule type" value="Genomic_DNA"/>
</dbReference>
<keyword evidence="3" id="KW-0238">DNA-binding</keyword>
<dbReference type="Proteomes" id="UP000245207">
    <property type="component" value="Unassembled WGS sequence"/>
</dbReference>
<protein>
    <submittedName>
        <fullName evidence="8">WRKY15</fullName>
    </submittedName>
</protein>
<evidence type="ECO:0000256" key="2">
    <source>
        <dbReference type="ARBA" id="ARBA00023015"/>
    </source>
</evidence>
<keyword evidence="9" id="KW-1185">Reference proteome</keyword>
<evidence type="ECO:0000313" key="8">
    <source>
        <dbReference type="EMBL" id="PWA52888.1"/>
    </source>
</evidence>
<organism evidence="8 9">
    <name type="scientific">Artemisia annua</name>
    <name type="common">Sweet wormwood</name>
    <dbReference type="NCBI Taxonomy" id="35608"/>
    <lineage>
        <taxon>Eukaryota</taxon>
        <taxon>Viridiplantae</taxon>
        <taxon>Streptophyta</taxon>
        <taxon>Embryophyta</taxon>
        <taxon>Tracheophyta</taxon>
        <taxon>Spermatophyta</taxon>
        <taxon>Magnoliopsida</taxon>
        <taxon>eudicotyledons</taxon>
        <taxon>Gunneridae</taxon>
        <taxon>Pentapetalae</taxon>
        <taxon>asterids</taxon>
        <taxon>campanulids</taxon>
        <taxon>Asterales</taxon>
        <taxon>Asteraceae</taxon>
        <taxon>Asteroideae</taxon>
        <taxon>Anthemideae</taxon>
        <taxon>Artemisiinae</taxon>
        <taxon>Artemisia</taxon>
    </lineage>
</organism>
<dbReference type="InterPro" id="IPR003657">
    <property type="entry name" value="WRKY_dom"/>
</dbReference>
<dbReference type="Gene3D" id="2.20.25.80">
    <property type="entry name" value="WRKY domain"/>
    <property type="match status" value="1"/>
</dbReference>
<name>A0A2U1LV74_ARTAN</name>
<feature type="compositionally biased region" description="Polar residues" evidence="6">
    <location>
        <begin position="318"/>
        <end position="334"/>
    </location>
</feature>
<feature type="domain" description="WRKY" evidence="7">
    <location>
        <begin position="111"/>
        <end position="177"/>
    </location>
</feature>